<evidence type="ECO:0000259" key="1">
    <source>
        <dbReference type="Pfam" id="PF02557"/>
    </source>
</evidence>
<dbReference type="InterPro" id="IPR058193">
    <property type="entry name" value="VanY/YodJ_core_dom"/>
</dbReference>
<proteinExistence type="predicted"/>
<dbReference type="RefSeq" id="WP_221861011.1">
    <property type="nucleotide sequence ID" value="NZ_JAIKTU010000006.1"/>
</dbReference>
<organism evidence="2 3">
    <name type="scientific">Clostridium sardiniense</name>
    <name type="common">Clostridium absonum</name>
    <dbReference type="NCBI Taxonomy" id="29369"/>
    <lineage>
        <taxon>Bacteria</taxon>
        <taxon>Bacillati</taxon>
        <taxon>Bacillota</taxon>
        <taxon>Clostridia</taxon>
        <taxon>Eubacteriales</taxon>
        <taxon>Clostridiaceae</taxon>
        <taxon>Clostridium</taxon>
    </lineage>
</organism>
<dbReference type="InterPro" id="IPR009045">
    <property type="entry name" value="Zn_M74/Hedgehog-like"/>
</dbReference>
<sequence length="258" mass="29240">MKRKKIIKRILICSTAFVLIALSGFLISKNEINSNIESVSTSNNTSLKNKLSTLEEKRKDPNIFLVNKDTLLSDNYVANDITESNLPFLSHITTTKLNKTVSEHAKAMFNDAKLAGIDLMGASGYRTHQTQVNLFNTNVKAKGKEAALKYSAPPGASEHETGFAIDIVSKDYTKLDSGFENTKAFTWLKENSYKYGFILRYPKDKINITKYSYEPWHYRYVGISHATKITENDLCLEEYLNDLDAEIKLLKNDLETMD</sequence>
<dbReference type="InterPro" id="IPR003709">
    <property type="entry name" value="VanY-like_core_dom"/>
</dbReference>
<dbReference type="Proteomes" id="UP001299068">
    <property type="component" value="Unassembled WGS sequence"/>
</dbReference>
<dbReference type="PANTHER" id="PTHR34385">
    <property type="entry name" value="D-ALANYL-D-ALANINE CARBOXYPEPTIDASE"/>
    <property type="match status" value="1"/>
</dbReference>
<comment type="caution">
    <text evidence="2">The sequence shown here is derived from an EMBL/GenBank/DDBJ whole genome shotgun (WGS) entry which is preliminary data.</text>
</comment>
<dbReference type="InterPro" id="IPR052179">
    <property type="entry name" value="DD-CPase-like"/>
</dbReference>
<dbReference type="CDD" id="cd14852">
    <property type="entry name" value="LD-carboxypeptidase"/>
    <property type="match status" value="1"/>
</dbReference>
<feature type="domain" description="D-alanyl-D-alanine carboxypeptidase-like core" evidence="1">
    <location>
        <begin position="95"/>
        <end position="222"/>
    </location>
</feature>
<protein>
    <submittedName>
        <fullName evidence="2">M15 family metallopeptidase</fullName>
    </submittedName>
</protein>
<gene>
    <name evidence="2" type="ORF">K5V21_09180</name>
</gene>
<dbReference type="SUPFAM" id="SSF55166">
    <property type="entry name" value="Hedgehog/DD-peptidase"/>
    <property type="match status" value="1"/>
</dbReference>
<name>A0ABS7KYI4_CLOSR</name>
<accession>A0ABS7KYI4</accession>
<keyword evidence="3" id="KW-1185">Reference proteome</keyword>
<dbReference type="Pfam" id="PF02557">
    <property type="entry name" value="VanY"/>
    <property type="match status" value="1"/>
</dbReference>
<reference evidence="2 3" key="1">
    <citation type="journal article" date="2021" name="Cell Host Microbe">
        <title>in vivo commensal control of Clostridioides difficile virulence.</title>
        <authorList>
            <person name="Girinathan B.P."/>
            <person name="Dibenedetto N."/>
            <person name="Worley J.N."/>
            <person name="Peltier J."/>
            <person name="Arrieta-Ortiz M.L."/>
            <person name="Rupa Christinal Immanuel S."/>
            <person name="Lavin R."/>
            <person name="Delaney M.L."/>
            <person name="Cummins C."/>
            <person name="Hoffmann M."/>
            <person name="Luo Y."/>
            <person name="Gonzalez-Escalona N."/>
            <person name="Allard M."/>
            <person name="Onderdonk A.B."/>
            <person name="Gerber G.K."/>
            <person name="Sonenshein A.L."/>
            <person name="Baliga N."/>
            <person name="Dupuy B."/>
            <person name="Bry L."/>
        </authorList>
    </citation>
    <scope>NUCLEOTIDE SEQUENCE [LARGE SCALE GENOMIC DNA]</scope>
    <source>
        <strain evidence="2 3">DSM 599</strain>
    </source>
</reference>
<dbReference type="EMBL" id="JAIKTU010000006">
    <property type="protein sequence ID" value="MBY0755632.1"/>
    <property type="molecule type" value="Genomic_DNA"/>
</dbReference>
<dbReference type="PANTHER" id="PTHR34385:SF1">
    <property type="entry name" value="PEPTIDOGLYCAN L-ALANYL-D-GLUTAMATE ENDOPEPTIDASE CWLK"/>
    <property type="match status" value="1"/>
</dbReference>
<evidence type="ECO:0000313" key="2">
    <source>
        <dbReference type="EMBL" id="MBY0755632.1"/>
    </source>
</evidence>
<evidence type="ECO:0000313" key="3">
    <source>
        <dbReference type="Proteomes" id="UP001299068"/>
    </source>
</evidence>
<dbReference type="Gene3D" id="3.30.1380.10">
    <property type="match status" value="1"/>
</dbReference>